<dbReference type="PROSITE" id="PS50035">
    <property type="entry name" value="PLD"/>
    <property type="match status" value="1"/>
</dbReference>
<evidence type="ECO:0000313" key="5">
    <source>
        <dbReference type="Proteomes" id="UP001589766"/>
    </source>
</evidence>
<dbReference type="PROSITE" id="PS51194">
    <property type="entry name" value="HELICASE_CTER"/>
    <property type="match status" value="1"/>
</dbReference>
<dbReference type="InterPro" id="IPR001736">
    <property type="entry name" value="PLipase_D/transphosphatidylase"/>
</dbReference>
<proteinExistence type="predicted"/>
<dbReference type="PROSITE" id="PS51192">
    <property type="entry name" value="HELICASE_ATP_BIND_1"/>
    <property type="match status" value="1"/>
</dbReference>
<dbReference type="SMART" id="SM00487">
    <property type="entry name" value="DEXDc"/>
    <property type="match status" value="1"/>
</dbReference>
<evidence type="ECO:0000313" key="4">
    <source>
        <dbReference type="EMBL" id="MFC0248204.1"/>
    </source>
</evidence>
<dbReference type="InterPro" id="IPR027417">
    <property type="entry name" value="P-loop_NTPase"/>
</dbReference>
<dbReference type="Gene3D" id="3.30.870.10">
    <property type="entry name" value="Endonuclease Chain A"/>
    <property type="match status" value="1"/>
</dbReference>
<dbReference type="SUPFAM" id="SSF56024">
    <property type="entry name" value="Phospholipase D/nuclease"/>
    <property type="match status" value="1"/>
</dbReference>
<dbReference type="Pfam" id="PF04851">
    <property type="entry name" value="ResIII"/>
    <property type="match status" value="1"/>
</dbReference>
<comment type="caution">
    <text evidence="4">The sequence shown here is derived from an EMBL/GenBank/DDBJ whole genome shotgun (WGS) entry which is preliminary data.</text>
</comment>
<sequence length="1048" mass="118384">MDPIRNGLPSDIPVGIYESLLTEELDRQLSRSEGIRYETADVEDGEEPHHLATHLSGVIRHALESKKGAAERVDLARKLIAVLGDDYRQSAPRVEGNLATLTEVRALDEPSTAPFHRPESPLAAAALLTNSSHEPSLGAELRAELDTADRVDLLCAFVKWHGLRILEEQLAELKRRQVPFQVITTTYVGATERRALDRIVRDFGGEVHISYETKSTRLHAKAWMFHRESGFSTAYVGSSNLSKSALLDGLEWNVRLSSVATPELMKKFKATFESYWQDPAFEPYDPDTDAERLDREISNGSFSSEGKDVDLSGLEVRPYPHQVLILEDLQAERTVHDRHRNLVVAATGTGKTVVAGLDYRNLVTEHKKDRRLLFVAHRKEILEQAMRTYRNILGDGSFGELFVGGQRPTRWNHVFASVQSLTSRGLNTIGREHFDVVVIDEFHHAEASTYRRILEHFEPAELLGLTATPERADGVNVKSFFDNRIASELRLWDALDTDILVPFHYFGVADEVDVSEVSWRSGKYDASELENLYTGNEARARLIVRQLVDKSSSVDDIKALGFCVSVRHAQYMAERFNLANISSAVVTGETPGGERRAALERLRRGDIKCIFTVDVFNEGLDIPQINTVLFLRPTQSATIFLQQLGRGLRRAHGKDVLTALDFIGMQRKEFRFDQKLRALTGSGRKRLIDDIENDFPFLPAGSQIVLDAVARDVVINNVKGQIAMTANQLAQDIRDHAGDRSLWEYRLDQYLEEAGRSLSDIYRSGANGRSWTTLKMKADRAEPRADQPKIELTQVLRASALLHVDDQERADTYLRLLSEDIEIASLSAREKQFAEMLYFTAIYQKGKFGSLDEAFQWVRTQRRFVDEVEEIFEHTLSSTRTNPSETALGNETPLLAHAHYRREEILPALGLRTFDKSPDAVHVSGVAWSEELSTDALLINLKKSERNFSPTTMYRDYAISRHQFHWESQNHTRARSAAGRRYTTKRTNGTNTLLFVRESPNNEIGTAPFVCLGTADLRTWKGERPIQITWTLHQEIPIDVFRIASAVA</sequence>
<dbReference type="InterPro" id="IPR025202">
    <property type="entry name" value="PLD-like_dom"/>
</dbReference>
<dbReference type="SMART" id="SM00490">
    <property type="entry name" value="HELICc"/>
    <property type="match status" value="1"/>
</dbReference>
<dbReference type="EMBL" id="JBHLWH010000019">
    <property type="protein sequence ID" value="MFC0248204.1"/>
    <property type="molecule type" value="Genomic_DNA"/>
</dbReference>
<dbReference type="Pfam" id="PF13091">
    <property type="entry name" value="PLDc_2"/>
    <property type="match status" value="1"/>
</dbReference>
<dbReference type="CDD" id="cd09203">
    <property type="entry name" value="PLDc_N_DEXD_b1"/>
    <property type="match status" value="1"/>
</dbReference>
<dbReference type="SUPFAM" id="SSF52540">
    <property type="entry name" value="P-loop containing nucleoside triphosphate hydrolases"/>
    <property type="match status" value="1"/>
</dbReference>
<name>A0ABV6F4F0_9MICC</name>
<dbReference type="InterPro" id="IPR014001">
    <property type="entry name" value="Helicase_ATP-bd"/>
</dbReference>
<protein>
    <submittedName>
        <fullName evidence="4">DUF3427 domain-containing protein</fullName>
    </submittedName>
</protein>
<organism evidence="4 5">
    <name type="scientific">Citricoccus parietis</name>
    <dbReference type="NCBI Taxonomy" id="592307"/>
    <lineage>
        <taxon>Bacteria</taxon>
        <taxon>Bacillati</taxon>
        <taxon>Actinomycetota</taxon>
        <taxon>Actinomycetes</taxon>
        <taxon>Micrococcales</taxon>
        <taxon>Micrococcaceae</taxon>
        <taxon>Citricoccus</taxon>
    </lineage>
</organism>
<dbReference type="CDD" id="cd18032">
    <property type="entry name" value="DEXHc_RE_I_III_res"/>
    <property type="match status" value="1"/>
</dbReference>
<dbReference type="PANTHER" id="PTHR47962">
    <property type="entry name" value="ATP-DEPENDENT HELICASE LHR-RELATED-RELATED"/>
    <property type="match status" value="1"/>
</dbReference>
<dbReference type="Pfam" id="PF00271">
    <property type="entry name" value="Helicase_C"/>
    <property type="match status" value="1"/>
</dbReference>
<gene>
    <name evidence="4" type="ORF">ACFFIO_06790</name>
</gene>
<feature type="domain" description="Helicase C-terminal" evidence="3">
    <location>
        <begin position="543"/>
        <end position="692"/>
    </location>
</feature>
<keyword evidence="5" id="KW-1185">Reference proteome</keyword>
<reference evidence="4 5" key="1">
    <citation type="submission" date="2024-09" db="EMBL/GenBank/DDBJ databases">
        <authorList>
            <person name="Sun Q."/>
            <person name="Mori K."/>
        </authorList>
    </citation>
    <scope>NUCLEOTIDE SEQUENCE [LARGE SCALE GENOMIC DNA]</scope>
    <source>
        <strain evidence="4 5">CCM 7609</strain>
    </source>
</reference>
<dbReference type="InterPro" id="IPR021835">
    <property type="entry name" value="DUF3427"/>
</dbReference>
<evidence type="ECO:0000259" key="3">
    <source>
        <dbReference type="PROSITE" id="PS51194"/>
    </source>
</evidence>
<dbReference type="CDD" id="cd18799">
    <property type="entry name" value="SF2_C_EcoAI-like"/>
    <property type="match status" value="1"/>
</dbReference>
<dbReference type="InterPro" id="IPR001650">
    <property type="entry name" value="Helicase_C-like"/>
</dbReference>
<dbReference type="PANTHER" id="PTHR47962:SF7">
    <property type="entry name" value="MITOCHONDRIAL ATP-DEPENDENT HELICASE IRC3-RELATED"/>
    <property type="match status" value="1"/>
</dbReference>
<feature type="domain" description="Helicase ATP-binding" evidence="2">
    <location>
        <begin position="332"/>
        <end position="487"/>
    </location>
</feature>
<dbReference type="Gene3D" id="3.40.50.300">
    <property type="entry name" value="P-loop containing nucleotide triphosphate hydrolases"/>
    <property type="match status" value="2"/>
</dbReference>
<dbReference type="InterPro" id="IPR052511">
    <property type="entry name" value="ATP-dep_Helicase"/>
</dbReference>
<evidence type="ECO:0000259" key="2">
    <source>
        <dbReference type="PROSITE" id="PS51192"/>
    </source>
</evidence>
<dbReference type="Proteomes" id="UP001589766">
    <property type="component" value="Unassembled WGS sequence"/>
</dbReference>
<feature type="domain" description="PLD phosphodiesterase" evidence="1">
    <location>
        <begin position="214"/>
        <end position="245"/>
    </location>
</feature>
<evidence type="ECO:0000259" key="1">
    <source>
        <dbReference type="PROSITE" id="PS50035"/>
    </source>
</evidence>
<dbReference type="Pfam" id="PF11907">
    <property type="entry name" value="DUF3427"/>
    <property type="match status" value="1"/>
</dbReference>
<dbReference type="InterPro" id="IPR006935">
    <property type="entry name" value="Helicase/UvrB_N"/>
</dbReference>
<accession>A0ABV6F4F0</accession>